<name>A0A177EPX2_9EURO</name>
<dbReference type="GeneID" id="34606960"/>
<gene>
    <name evidence="1" type="ORF">AYO21_11877</name>
</gene>
<protein>
    <recommendedName>
        <fullName evidence="3">F-box domain-containing protein</fullName>
    </recommendedName>
</protein>
<evidence type="ECO:0000313" key="2">
    <source>
        <dbReference type="Proteomes" id="UP000077002"/>
    </source>
</evidence>
<dbReference type="OrthoDB" id="3766406at2759"/>
<reference evidence="1 2" key="1">
    <citation type="submission" date="2016-03" db="EMBL/GenBank/DDBJ databases">
        <title>Draft genome sequence of the Fonsecaea monophora CBS 269.37.</title>
        <authorList>
            <person name="Bombassaro A."/>
            <person name="Vinicius W.A."/>
            <person name="De Hoog S."/>
            <person name="Sun J."/>
            <person name="Souza E.M."/>
            <person name="Raittz R.T."/>
            <person name="Costa F."/>
            <person name="Leao A.C."/>
            <person name="Tadra-Sfeir M.Z."/>
            <person name="Baura V."/>
            <person name="Balsanelli E."/>
            <person name="Pedrosa F.O."/>
            <person name="Moreno L.F."/>
            <person name="Steffens M.B."/>
            <person name="Xi L."/>
            <person name="Bocca A.L."/>
            <person name="Felipe M.S."/>
            <person name="Teixeira M."/>
            <person name="Telles Filho F.Q."/>
            <person name="Azevedo C.M."/>
            <person name="Gomes R."/>
            <person name="Vicente V.A."/>
        </authorList>
    </citation>
    <scope>NUCLEOTIDE SEQUENCE [LARGE SCALE GENOMIC DNA]</scope>
    <source>
        <strain evidence="1 2">CBS 269.37</strain>
    </source>
</reference>
<evidence type="ECO:0000313" key="1">
    <source>
        <dbReference type="EMBL" id="OAG33977.1"/>
    </source>
</evidence>
<sequence length="365" mass="41471">MRFHNFKFLGVANFRSKPVPHPYTTPRAPVLATISSMSSRIDAADDDDIVTPADTTDQQHRPIPALLRLPNELLFAATNFLEPESQLLLSLSCQQLHGLLNANFDLTLDDKAEKIRFLQLLERDHPEYLTCRSCAKLFLWRGRKPFNYACPHSDRHSDEDTRLSPPQTIRAGDNRAIAITREVVDLALRDDGLPITFFKTSGVSRSGVFQKTAARLVDGQLLVATRLEVEMFSPREIVGARILLGRNSCYHRGAARQVVNMFEYAVASELPLPVMFTCELCETDHHLGLTKGERSMNVVLQVLRNYGRRQETRPMVDQIFQRDPASKRPAHEKWEKVTWALWDALGPTWRDDFVLWLDDGPVTGP</sequence>
<dbReference type="AlphaFoldDB" id="A0A177EPX2"/>
<comment type="caution">
    <text evidence="1">The sequence shown here is derived from an EMBL/GenBank/DDBJ whole genome shotgun (WGS) entry which is preliminary data.</text>
</comment>
<proteinExistence type="predicted"/>
<organism evidence="1 2">
    <name type="scientific">Fonsecaea monophora</name>
    <dbReference type="NCBI Taxonomy" id="254056"/>
    <lineage>
        <taxon>Eukaryota</taxon>
        <taxon>Fungi</taxon>
        <taxon>Dikarya</taxon>
        <taxon>Ascomycota</taxon>
        <taxon>Pezizomycotina</taxon>
        <taxon>Eurotiomycetes</taxon>
        <taxon>Chaetothyriomycetidae</taxon>
        <taxon>Chaetothyriales</taxon>
        <taxon>Herpotrichiellaceae</taxon>
        <taxon>Fonsecaea</taxon>
    </lineage>
</organism>
<dbReference type="Proteomes" id="UP000077002">
    <property type="component" value="Unassembled WGS sequence"/>
</dbReference>
<evidence type="ECO:0008006" key="3">
    <source>
        <dbReference type="Google" id="ProtNLM"/>
    </source>
</evidence>
<dbReference type="EMBL" id="LVKK01000192">
    <property type="protein sequence ID" value="OAG33977.1"/>
    <property type="molecule type" value="Genomic_DNA"/>
</dbReference>
<accession>A0A177EPX2</accession>
<dbReference type="RefSeq" id="XP_022505929.1">
    <property type="nucleotide sequence ID" value="XM_022661756.1"/>
</dbReference>
<keyword evidence="2" id="KW-1185">Reference proteome</keyword>